<reference evidence="2 3" key="1">
    <citation type="submission" date="2020-12" db="EMBL/GenBank/DDBJ databases">
        <title>Novel Thalassolituus-related marine hydrocarbonoclastic bacteria mediated algae-derived hydrocarbons mineralization in twilight zone of the northern South China Sea.</title>
        <authorList>
            <person name="Dong C."/>
        </authorList>
    </citation>
    <scope>NUCLEOTIDE SEQUENCE [LARGE SCALE GENOMIC DNA]</scope>
    <source>
        <strain evidence="2 3">IMCC1826</strain>
    </source>
</reference>
<keyword evidence="1" id="KW-0732">Signal</keyword>
<name>A0ABS7ZTN6_9GAMM</name>
<dbReference type="EMBL" id="JAEDAH010000099">
    <property type="protein sequence ID" value="MCA6065107.1"/>
    <property type="molecule type" value="Genomic_DNA"/>
</dbReference>
<dbReference type="RefSeq" id="WP_225676726.1">
    <property type="nucleotide sequence ID" value="NZ_JAEDAH010000099.1"/>
</dbReference>
<evidence type="ECO:0000256" key="1">
    <source>
        <dbReference type="SAM" id="SignalP"/>
    </source>
</evidence>
<dbReference type="Proteomes" id="UP000714380">
    <property type="component" value="Unassembled WGS sequence"/>
</dbReference>
<evidence type="ECO:0000313" key="3">
    <source>
        <dbReference type="Proteomes" id="UP000714380"/>
    </source>
</evidence>
<comment type="caution">
    <text evidence="2">The sequence shown here is derived from an EMBL/GenBank/DDBJ whole genome shotgun (WGS) entry which is preliminary data.</text>
</comment>
<feature type="signal peptide" evidence="1">
    <location>
        <begin position="1"/>
        <end position="30"/>
    </location>
</feature>
<gene>
    <name evidence="2" type="ORF">I9W95_16020</name>
</gene>
<organism evidence="2 3">
    <name type="scientific">Thalassolituus marinus</name>
    <dbReference type="NCBI Taxonomy" id="671053"/>
    <lineage>
        <taxon>Bacteria</taxon>
        <taxon>Pseudomonadati</taxon>
        <taxon>Pseudomonadota</taxon>
        <taxon>Gammaproteobacteria</taxon>
        <taxon>Oceanospirillales</taxon>
        <taxon>Oceanospirillaceae</taxon>
        <taxon>Thalassolituus</taxon>
    </lineage>
</organism>
<dbReference type="Gene3D" id="3.40.50.2300">
    <property type="match status" value="1"/>
</dbReference>
<evidence type="ECO:0008006" key="4">
    <source>
        <dbReference type="Google" id="ProtNLM"/>
    </source>
</evidence>
<proteinExistence type="predicted"/>
<evidence type="ECO:0000313" key="2">
    <source>
        <dbReference type="EMBL" id="MCA6065107.1"/>
    </source>
</evidence>
<keyword evidence="3" id="KW-1185">Reference proteome</keyword>
<accession>A0ABS7ZTN6</accession>
<sequence length="295" mass="32244">MRQQGKDAWIRRVMSVTAFAVALAAPVSYADDIAFISQSAPPPVRQLSEVTASLTGFSVKLVQPGEAFDASSVSACVLIGQQMLDNAAQLCPDRPRVAVFVTREGSRKVAGSDSAIYLEPPLHRQVALTKAILGSDRPLGVLVHNREQWQQIGGRADSLVTPYFADDFDSVNHALLDLLKNSHALIGIYDTDLYSSENIKNILITAYRQNKPLIGPSSAYIKAGALATTYSDIDDVARRLSDVLRTGLKEGVWPQADYNPYFKVRFNEQVGRSLNLLLPDSDKLAAEISAGERQR</sequence>
<feature type="chain" id="PRO_5047292005" description="ABC transporter substrate-binding protein" evidence="1">
    <location>
        <begin position="31"/>
        <end position="295"/>
    </location>
</feature>
<protein>
    <recommendedName>
        <fullName evidence="4">ABC transporter substrate-binding protein</fullName>
    </recommendedName>
</protein>